<evidence type="ECO:0000256" key="1">
    <source>
        <dbReference type="ARBA" id="ARBA00023015"/>
    </source>
</evidence>
<dbReference type="PANTHER" id="PTHR40661:SF3">
    <property type="entry name" value="FELS-1 PROPHAGE TRANSCRIPTIONAL REGULATOR"/>
    <property type="match status" value="1"/>
</dbReference>
<dbReference type="KEGG" id="dov:DSCO28_08050"/>
<protein>
    <submittedName>
        <fullName evidence="6">Transcriptional regulator</fullName>
    </submittedName>
</protein>
<feature type="domain" description="Bacteriophage CI repressor N-terminal" evidence="5">
    <location>
        <begin position="9"/>
        <end position="69"/>
    </location>
</feature>
<dbReference type="RefSeq" id="WP_155321255.1">
    <property type="nucleotide sequence ID" value="NZ_AP021876.1"/>
</dbReference>
<gene>
    <name evidence="6" type="ORF">DSCO28_08050</name>
</gene>
<evidence type="ECO:0000313" key="6">
    <source>
        <dbReference type="EMBL" id="BBO80239.1"/>
    </source>
</evidence>
<dbReference type="InterPro" id="IPR010744">
    <property type="entry name" value="Phage_CI_N"/>
</dbReference>
<dbReference type="CDD" id="cd06529">
    <property type="entry name" value="S24_LexA-like"/>
    <property type="match status" value="1"/>
</dbReference>
<reference evidence="6 7" key="1">
    <citation type="submission" date="2019-11" db="EMBL/GenBank/DDBJ databases">
        <title>Comparative genomics of hydrocarbon-degrading Desulfosarcina strains.</title>
        <authorList>
            <person name="Watanabe M."/>
            <person name="Kojima H."/>
            <person name="Fukui M."/>
        </authorList>
    </citation>
    <scope>NUCLEOTIDE SEQUENCE [LARGE SCALE GENOMIC DNA]</scope>
    <source>
        <strain evidence="6 7">28bB2T</strain>
    </source>
</reference>
<dbReference type="SUPFAM" id="SSF51306">
    <property type="entry name" value="LexA/Signal peptidase"/>
    <property type="match status" value="1"/>
</dbReference>
<dbReference type="PANTHER" id="PTHR40661">
    <property type="match status" value="1"/>
</dbReference>
<keyword evidence="3" id="KW-0804">Transcription</keyword>
<evidence type="ECO:0000259" key="4">
    <source>
        <dbReference type="Pfam" id="PF00717"/>
    </source>
</evidence>
<dbReference type="Pfam" id="PF07022">
    <property type="entry name" value="Phage_CI_repr"/>
    <property type="match status" value="1"/>
</dbReference>
<dbReference type="Pfam" id="PF00717">
    <property type="entry name" value="Peptidase_S24"/>
    <property type="match status" value="1"/>
</dbReference>
<dbReference type="Gene3D" id="2.10.109.10">
    <property type="entry name" value="Umud Fragment, subunit A"/>
    <property type="match status" value="1"/>
</dbReference>
<dbReference type="InterPro" id="IPR036286">
    <property type="entry name" value="LexA/Signal_pep-like_sf"/>
</dbReference>
<dbReference type="Gene3D" id="1.10.260.40">
    <property type="entry name" value="lambda repressor-like DNA-binding domains"/>
    <property type="match status" value="1"/>
</dbReference>
<accession>A0A5K7ZKS0</accession>
<name>A0A5K7ZKS0_9BACT</name>
<dbReference type="GO" id="GO:0045892">
    <property type="term" value="P:negative regulation of DNA-templated transcription"/>
    <property type="evidence" value="ECO:0007669"/>
    <property type="project" value="InterPro"/>
</dbReference>
<keyword evidence="1" id="KW-0805">Transcription regulation</keyword>
<dbReference type="Proteomes" id="UP000425960">
    <property type="component" value="Chromosome"/>
</dbReference>
<dbReference type="AlphaFoldDB" id="A0A5K7ZKS0"/>
<proteinExistence type="predicted"/>
<dbReference type="InterPro" id="IPR039418">
    <property type="entry name" value="LexA-like"/>
</dbReference>
<dbReference type="EMBL" id="AP021876">
    <property type="protein sequence ID" value="BBO80239.1"/>
    <property type="molecule type" value="Genomic_DNA"/>
</dbReference>
<keyword evidence="2" id="KW-0238">DNA-binding</keyword>
<dbReference type="GO" id="GO:0003677">
    <property type="term" value="F:DNA binding"/>
    <property type="evidence" value="ECO:0007669"/>
    <property type="project" value="UniProtKB-KW"/>
</dbReference>
<dbReference type="InterPro" id="IPR010982">
    <property type="entry name" value="Lambda_DNA-bd_dom_sf"/>
</dbReference>
<feature type="domain" description="Peptidase S24/S26A/S26B/S26C" evidence="4">
    <location>
        <begin position="90"/>
        <end position="208"/>
    </location>
</feature>
<organism evidence="6 7">
    <name type="scientific">Desulfosarcina ovata subsp. sediminis</name>
    <dbReference type="NCBI Taxonomy" id="885957"/>
    <lineage>
        <taxon>Bacteria</taxon>
        <taxon>Pseudomonadati</taxon>
        <taxon>Thermodesulfobacteriota</taxon>
        <taxon>Desulfobacteria</taxon>
        <taxon>Desulfobacterales</taxon>
        <taxon>Desulfosarcinaceae</taxon>
        <taxon>Desulfosarcina</taxon>
    </lineage>
</organism>
<dbReference type="InterPro" id="IPR015927">
    <property type="entry name" value="Peptidase_S24_S26A/B/C"/>
</dbReference>
<evidence type="ECO:0000313" key="7">
    <source>
        <dbReference type="Proteomes" id="UP000425960"/>
    </source>
</evidence>
<evidence type="ECO:0000256" key="3">
    <source>
        <dbReference type="ARBA" id="ARBA00023163"/>
    </source>
</evidence>
<evidence type="ECO:0000256" key="2">
    <source>
        <dbReference type="ARBA" id="ARBA00023125"/>
    </source>
</evidence>
<sequence length="216" mass="24409">MENQFQTFFERVSSALGIRNLSELATILRVNRSSITQARKNNSVPANWLLSLFRSHGLNPDWLEGGHGPKWLKPGDSVRGDFFPVPKVQARLCAGAGSFEVGNQIEDHYSFKTAWLQSKGPKDRMVLMDVFGNSMAPEIKDGDTVLIDQSQTDVFAGSIYAVGVEDTIMVKRIEKHPRKLVLLSDNKEYAPIFLSDEEMDRVRIIGKVLWICRELR</sequence>
<evidence type="ECO:0000259" key="5">
    <source>
        <dbReference type="Pfam" id="PF07022"/>
    </source>
</evidence>